<organism evidence="11 12">
    <name type="scientific">Naja naja</name>
    <name type="common">Indian cobra</name>
    <dbReference type="NCBI Taxonomy" id="35670"/>
    <lineage>
        <taxon>Eukaryota</taxon>
        <taxon>Metazoa</taxon>
        <taxon>Chordata</taxon>
        <taxon>Craniata</taxon>
        <taxon>Vertebrata</taxon>
        <taxon>Euteleostomi</taxon>
        <taxon>Lepidosauria</taxon>
        <taxon>Squamata</taxon>
        <taxon>Bifurcata</taxon>
        <taxon>Unidentata</taxon>
        <taxon>Episquamata</taxon>
        <taxon>Toxicofera</taxon>
        <taxon>Serpentes</taxon>
        <taxon>Colubroidea</taxon>
        <taxon>Elapidae</taxon>
        <taxon>Elapinae</taxon>
        <taxon>Naja</taxon>
    </lineage>
</organism>
<accession>A0A8C6X4P0</accession>
<keyword evidence="3" id="KW-0489">Methyltransferase</keyword>
<dbReference type="Proteomes" id="UP000694559">
    <property type="component" value="Unplaced"/>
</dbReference>
<dbReference type="GeneTree" id="ENSGT00940000157249"/>
<dbReference type="GO" id="GO:0005829">
    <property type="term" value="C:cytosol"/>
    <property type="evidence" value="ECO:0007669"/>
    <property type="project" value="TreeGrafter"/>
</dbReference>
<keyword evidence="2" id="KW-0963">Cytoplasm</keyword>
<evidence type="ECO:0000256" key="7">
    <source>
        <dbReference type="ARBA" id="ARBA00040801"/>
    </source>
</evidence>
<sequence length="266" mass="29698">MQCTKPNKTNLIATTEDILTPFNHICSFVFQDLSVHDAFSFQSAPGKEMALVPYDSTALLGMQKLHKSSSTFFFANHTIQINQNWTQLGVAAVVWDAAVVLCTFLEMGGIDLQGRRVIELGAGTGLLGIVAVLLGAQVTITDRKPTLPLLEANVQNNLPVNLQSRAVIKELTWGQDLADFSPGEYDIILGSDIVYLEETFADLLQTLNYLCSDETVILLSCRLRYERDQNFLKMLREHFTVHEALYDPGNDVHIFRAQRHVLKGDL</sequence>
<evidence type="ECO:0000256" key="2">
    <source>
        <dbReference type="ARBA" id="ARBA00022490"/>
    </source>
</evidence>
<dbReference type="GO" id="GO:0051117">
    <property type="term" value="F:ATPase binding"/>
    <property type="evidence" value="ECO:0007669"/>
    <property type="project" value="Ensembl"/>
</dbReference>
<keyword evidence="10" id="KW-0472">Membrane</keyword>
<reference evidence="11" key="2">
    <citation type="submission" date="2025-09" db="UniProtKB">
        <authorList>
            <consortium name="Ensembl"/>
        </authorList>
    </citation>
    <scope>IDENTIFICATION</scope>
</reference>
<dbReference type="Pfam" id="PF10294">
    <property type="entry name" value="Methyltransf_16"/>
    <property type="match status" value="1"/>
</dbReference>
<dbReference type="GO" id="GO:1903333">
    <property type="term" value="P:negative regulation of protein folding"/>
    <property type="evidence" value="ECO:0007669"/>
    <property type="project" value="Ensembl"/>
</dbReference>
<evidence type="ECO:0000256" key="8">
    <source>
        <dbReference type="ARBA" id="ARBA00041632"/>
    </source>
</evidence>
<dbReference type="PANTHER" id="PTHR14614">
    <property type="entry name" value="HEPATOCELLULAR CARCINOMA-ASSOCIATED ANTIGEN"/>
    <property type="match status" value="1"/>
</dbReference>
<proteinExistence type="inferred from homology"/>
<keyword evidence="10" id="KW-0812">Transmembrane</keyword>
<dbReference type="PANTHER" id="PTHR14614:SF14">
    <property type="entry name" value="PROTEIN N-LYSINE METHYLTRANSFERASE METTL21A"/>
    <property type="match status" value="1"/>
</dbReference>
<evidence type="ECO:0000256" key="4">
    <source>
        <dbReference type="ARBA" id="ARBA00022679"/>
    </source>
</evidence>
<dbReference type="CDD" id="cd02440">
    <property type="entry name" value="AdoMet_MTases"/>
    <property type="match status" value="1"/>
</dbReference>
<comment type="similarity">
    <text evidence="6">Belongs to the methyltransferase superfamily. METTL21 family.</text>
</comment>
<keyword evidence="12" id="KW-1185">Reference proteome</keyword>
<protein>
    <recommendedName>
        <fullName evidence="7">Protein N-lysine methyltransferase METTL21A</fullName>
    </recommendedName>
    <alternativeName>
        <fullName evidence="8">Methyltransferase-like protein 21A</fullName>
    </alternativeName>
</protein>
<evidence type="ECO:0000313" key="12">
    <source>
        <dbReference type="Proteomes" id="UP000694559"/>
    </source>
</evidence>
<evidence type="ECO:0000256" key="1">
    <source>
        <dbReference type="ARBA" id="ARBA00004496"/>
    </source>
</evidence>
<dbReference type="OrthoDB" id="413520at2759"/>
<evidence type="ECO:0000256" key="6">
    <source>
        <dbReference type="ARBA" id="ARBA00038029"/>
    </source>
</evidence>
<dbReference type="Ensembl" id="ENSNNAT00000009362.1">
    <property type="protein sequence ID" value="ENSNNAP00000008925.1"/>
    <property type="gene ID" value="ENSNNAG00000005999.1"/>
</dbReference>
<dbReference type="GO" id="GO:0032259">
    <property type="term" value="P:methylation"/>
    <property type="evidence" value="ECO:0007669"/>
    <property type="project" value="UniProtKB-KW"/>
</dbReference>
<dbReference type="InterPro" id="IPR029063">
    <property type="entry name" value="SAM-dependent_MTases_sf"/>
</dbReference>
<evidence type="ECO:0000256" key="3">
    <source>
        <dbReference type="ARBA" id="ARBA00022603"/>
    </source>
</evidence>
<comment type="subcellular location">
    <subcellularLocation>
        <location evidence="1">Cytoplasm</location>
    </subcellularLocation>
</comment>
<name>A0A8C6X4P0_NAJNA</name>
<feature type="transmembrane region" description="Helical" evidence="10">
    <location>
        <begin position="117"/>
        <end position="136"/>
    </location>
</feature>
<evidence type="ECO:0000313" key="11">
    <source>
        <dbReference type="Ensembl" id="ENSNNAP00000008925.1"/>
    </source>
</evidence>
<dbReference type="GO" id="GO:0032991">
    <property type="term" value="C:protein-containing complex"/>
    <property type="evidence" value="ECO:0007669"/>
    <property type="project" value="Ensembl"/>
</dbReference>
<dbReference type="InterPro" id="IPR019410">
    <property type="entry name" value="Methyltransf_16"/>
</dbReference>
<keyword evidence="4" id="KW-0808">Transferase</keyword>
<dbReference type="GO" id="GO:0030544">
    <property type="term" value="F:Hsp70 protein binding"/>
    <property type="evidence" value="ECO:0007669"/>
    <property type="project" value="Ensembl"/>
</dbReference>
<dbReference type="GO" id="GO:0016279">
    <property type="term" value="F:protein-lysine N-methyltransferase activity"/>
    <property type="evidence" value="ECO:0007669"/>
    <property type="project" value="Ensembl"/>
</dbReference>
<dbReference type="SUPFAM" id="SSF53335">
    <property type="entry name" value="S-adenosyl-L-methionine-dependent methyltransferases"/>
    <property type="match status" value="1"/>
</dbReference>
<evidence type="ECO:0000256" key="9">
    <source>
        <dbReference type="ARBA" id="ARBA00049497"/>
    </source>
</evidence>
<reference evidence="11" key="1">
    <citation type="submission" date="2025-08" db="UniProtKB">
        <authorList>
            <consortium name="Ensembl"/>
        </authorList>
    </citation>
    <scope>IDENTIFICATION</scope>
</reference>
<evidence type="ECO:0000256" key="10">
    <source>
        <dbReference type="SAM" id="Phobius"/>
    </source>
</evidence>
<evidence type="ECO:0000256" key="5">
    <source>
        <dbReference type="ARBA" id="ARBA00022691"/>
    </source>
</evidence>
<keyword evidence="5" id="KW-0949">S-adenosyl-L-methionine</keyword>
<dbReference type="Gene3D" id="3.40.50.150">
    <property type="entry name" value="Vaccinia Virus protein VP39"/>
    <property type="match status" value="1"/>
</dbReference>
<dbReference type="AlphaFoldDB" id="A0A8C6X4P0"/>
<comment type="catalytic activity">
    <reaction evidence="9">
        <text>L-lysyl-[protein] + 3 S-adenosyl-L-methionine = N(6),N(6),N(6)-trimethyl-L-lysyl-[protein] + 3 S-adenosyl-L-homocysteine + 3 H(+)</text>
        <dbReference type="Rhea" id="RHEA:54192"/>
        <dbReference type="Rhea" id="RHEA-COMP:9752"/>
        <dbReference type="Rhea" id="RHEA-COMP:13826"/>
        <dbReference type="ChEBI" id="CHEBI:15378"/>
        <dbReference type="ChEBI" id="CHEBI:29969"/>
        <dbReference type="ChEBI" id="CHEBI:57856"/>
        <dbReference type="ChEBI" id="CHEBI:59789"/>
        <dbReference type="ChEBI" id="CHEBI:61961"/>
    </reaction>
    <physiologicalReaction direction="left-to-right" evidence="9">
        <dbReference type="Rhea" id="RHEA:54193"/>
    </physiologicalReaction>
</comment>
<keyword evidence="10" id="KW-1133">Transmembrane helix</keyword>
<gene>
    <name evidence="11" type="primary">METTL21A</name>
</gene>